<proteinExistence type="inferred from homology"/>
<keyword evidence="3" id="KW-1185">Reference proteome</keyword>
<name>A0A453QQC6_AEGTS</name>
<reference evidence="2" key="4">
    <citation type="submission" date="2019-03" db="UniProtKB">
        <authorList>
            <consortium name="EnsemblPlants"/>
        </authorList>
    </citation>
    <scope>IDENTIFICATION</scope>
</reference>
<dbReference type="Gene3D" id="3.40.50.1110">
    <property type="entry name" value="SGNH hydrolase"/>
    <property type="match status" value="1"/>
</dbReference>
<reference evidence="2" key="3">
    <citation type="journal article" date="2017" name="Nature">
        <title>Genome sequence of the progenitor of the wheat D genome Aegilops tauschii.</title>
        <authorList>
            <person name="Luo M.C."/>
            <person name="Gu Y.Q."/>
            <person name="Puiu D."/>
            <person name="Wang H."/>
            <person name="Twardziok S.O."/>
            <person name="Deal K.R."/>
            <person name="Huo N."/>
            <person name="Zhu T."/>
            <person name="Wang L."/>
            <person name="Wang Y."/>
            <person name="McGuire P.E."/>
            <person name="Liu S."/>
            <person name="Long H."/>
            <person name="Ramasamy R.K."/>
            <person name="Rodriguez J.C."/>
            <person name="Van S.L."/>
            <person name="Yuan L."/>
            <person name="Wang Z."/>
            <person name="Xia Z."/>
            <person name="Xiao L."/>
            <person name="Anderson O.D."/>
            <person name="Ouyang S."/>
            <person name="Liang Y."/>
            <person name="Zimin A.V."/>
            <person name="Pertea G."/>
            <person name="Qi P."/>
            <person name="Bennetzen J.L."/>
            <person name="Dai X."/>
            <person name="Dawson M.W."/>
            <person name="Muller H.G."/>
            <person name="Kugler K."/>
            <person name="Rivarola-Duarte L."/>
            <person name="Spannagl M."/>
            <person name="Mayer K.F.X."/>
            <person name="Lu F.H."/>
            <person name="Bevan M.W."/>
            <person name="Leroy P."/>
            <person name="Li P."/>
            <person name="You F.M."/>
            <person name="Sun Q."/>
            <person name="Liu Z."/>
            <person name="Lyons E."/>
            <person name="Wicker T."/>
            <person name="Salzberg S.L."/>
            <person name="Devos K.M."/>
            <person name="Dvorak J."/>
        </authorList>
    </citation>
    <scope>NUCLEOTIDE SEQUENCE [LARGE SCALE GENOMIC DNA]</scope>
    <source>
        <strain evidence="2">cv. AL8/78</strain>
    </source>
</reference>
<dbReference type="Gramene" id="AET7Gv20275800.1">
    <property type="protein sequence ID" value="AET7Gv20275800.1"/>
    <property type="gene ID" value="AET7Gv20275800"/>
</dbReference>
<evidence type="ECO:0000313" key="3">
    <source>
        <dbReference type="Proteomes" id="UP000015105"/>
    </source>
</evidence>
<dbReference type="STRING" id="200361.A0A453QQC6"/>
<evidence type="ECO:0000256" key="1">
    <source>
        <dbReference type="ARBA" id="ARBA00008668"/>
    </source>
</evidence>
<reference evidence="3" key="2">
    <citation type="journal article" date="2017" name="Nat. Plants">
        <title>The Aegilops tauschii genome reveals multiple impacts of transposons.</title>
        <authorList>
            <person name="Zhao G."/>
            <person name="Zou C."/>
            <person name="Li K."/>
            <person name="Wang K."/>
            <person name="Li T."/>
            <person name="Gao L."/>
            <person name="Zhang X."/>
            <person name="Wang H."/>
            <person name="Yang Z."/>
            <person name="Liu X."/>
            <person name="Jiang W."/>
            <person name="Mao L."/>
            <person name="Kong X."/>
            <person name="Jiao Y."/>
            <person name="Jia J."/>
        </authorList>
    </citation>
    <scope>NUCLEOTIDE SEQUENCE [LARGE SCALE GENOMIC DNA]</scope>
    <source>
        <strain evidence="3">cv. AL8/78</strain>
    </source>
</reference>
<evidence type="ECO:0008006" key="4">
    <source>
        <dbReference type="Google" id="ProtNLM"/>
    </source>
</evidence>
<reference evidence="3" key="1">
    <citation type="journal article" date="2014" name="Science">
        <title>Ancient hybridizations among the ancestral genomes of bread wheat.</title>
        <authorList>
            <consortium name="International Wheat Genome Sequencing Consortium,"/>
            <person name="Marcussen T."/>
            <person name="Sandve S.R."/>
            <person name="Heier L."/>
            <person name="Spannagl M."/>
            <person name="Pfeifer M."/>
            <person name="Jakobsen K.S."/>
            <person name="Wulff B.B."/>
            <person name="Steuernagel B."/>
            <person name="Mayer K.F."/>
            <person name="Olsen O.A."/>
        </authorList>
    </citation>
    <scope>NUCLEOTIDE SEQUENCE [LARGE SCALE GENOMIC DNA]</scope>
    <source>
        <strain evidence="3">cv. AL8/78</strain>
    </source>
</reference>
<organism evidence="2 3">
    <name type="scientific">Aegilops tauschii subsp. strangulata</name>
    <name type="common">Goatgrass</name>
    <dbReference type="NCBI Taxonomy" id="200361"/>
    <lineage>
        <taxon>Eukaryota</taxon>
        <taxon>Viridiplantae</taxon>
        <taxon>Streptophyta</taxon>
        <taxon>Embryophyta</taxon>
        <taxon>Tracheophyta</taxon>
        <taxon>Spermatophyta</taxon>
        <taxon>Magnoliopsida</taxon>
        <taxon>Liliopsida</taxon>
        <taxon>Poales</taxon>
        <taxon>Poaceae</taxon>
        <taxon>BOP clade</taxon>
        <taxon>Pooideae</taxon>
        <taxon>Triticodae</taxon>
        <taxon>Triticeae</taxon>
        <taxon>Triticinae</taxon>
        <taxon>Aegilops</taxon>
    </lineage>
</organism>
<dbReference type="Proteomes" id="UP000015105">
    <property type="component" value="Chromosome 7D"/>
</dbReference>
<reference evidence="2" key="5">
    <citation type="journal article" date="2021" name="G3 (Bethesda)">
        <title>Aegilops tauschii genome assembly Aet v5.0 features greater sequence contiguity and improved annotation.</title>
        <authorList>
            <person name="Wang L."/>
            <person name="Zhu T."/>
            <person name="Rodriguez J.C."/>
            <person name="Deal K.R."/>
            <person name="Dubcovsky J."/>
            <person name="McGuire P.E."/>
            <person name="Lux T."/>
            <person name="Spannagl M."/>
            <person name="Mayer K.F.X."/>
            <person name="Baldrich P."/>
            <person name="Meyers B.C."/>
            <person name="Huo N."/>
            <person name="Gu Y.Q."/>
            <person name="Zhou H."/>
            <person name="Devos K.M."/>
            <person name="Bennetzen J.L."/>
            <person name="Unver T."/>
            <person name="Budak H."/>
            <person name="Gulick P.J."/>
            <person name="Galiba G."/>
            <person name="Kalapos B."/>
            <person name="Nelson D.R."/>
            <person name="Li P."/>
            <person name="You F.M."/>
            <person name="Luo M.C."/>
            <person name="Dvorak J."/>
        </authorList>
    </citation>
    <scope>NUCLEOTIDE SEQUENCE [LARGE SCALE GENOMIC DNA]</scope>
    <source>
        <strain evidence="2">cv. AL8/78</strain>
    </source>
</reference>
<evidence type="ECO:0000313" key="2">
    <source>
        <dbReference type="EnsemblPlants" id="AET7Gv20275800.1"/>
    </source>
</evidence>
<comment type="similarity">
    <text evidence="1">Belongs to the 'GDSL' lipolytic enzyme family.</text>
</comment>
<sequence length="88" mass="9031">MVALPASAAAARSGGSSGPLYNAIFSFGDSASDTGNLCVDGRPGPAGLLGIFTRLPYGVTYFGKLTCRCSNGRVNIDFLGKNAVSKHF</sequence>
<dbReference type="PANTHER" id="PTHR22835:SF533">
    <property type="entry name" value="GDSL ESTERASE_LIPASE"/>
    <property type="match status" value="1"/>
</dbReference>
<dbReference type="EnsemblPlants" id="AET7Gv20275800.1">
    <property type="protein sequence ID" value="AET7Gv20275800.1"/>
    <property type="gene ID" value="AET7Gv20275800"/>
</dbReference>
<accession>A0A453QQC6</accession>
<protein>
    <recommendedName>
        <fullName evidence="4">GDSL esterase/lipase</fullName>
    </recommendedName>
</protein>
<dbReference type="InterPro" id="IPR036514">
    <property type="entry name" value="SGNH_hydro_sf"/>
</dbReference>
<dbReference type="AlphaFoldDB" id="A0A453QQC6"/>
<dbReference type="PANTHER" id="PTHR22835">
    <property type="entry name" value="ZINC FINGER FYVE DOMAIN CONTAINING PROTEIN"/>
    <property type="match status" value="1"/>
</dbReference>